<dbReference type="Proteomes" id="UP001172721">
    <property type="component" value="Unassembled WGS sequence"/>
</dbReference>
<evidence type="ECO:0000259" key="4">
    <source>
        <dbReference type="PROSITE" id="PS51930"/>
    </source>
</evidence>
<gene>
    <name evidence="5" type="ORF">QYB97_05170</name>
</gene>
<evidence type="ECO:0000256" key="3">
    <source>
        <dbReference type="PROSITE-ProRule" id="PRU01278"/>
    </source>
</evidence>
<dbReference type="Pfam" id="PF00936">
    <property type="entry name" value="BMC"/>
    <property type="match status" value="1"/>
</dbReference>
<dbReference type="PANTHER" id="PTHR33941:SF11">
    <property type="entry name" value="BACTERIAL MICROCOMPARTMENT SHELL PROTEIN PDUJ"/>
    <property type="match status" value="1"/>
</dbReference>
<comment type="caution">
    <text evidence="5">The sequence shown here is derived from an EMBL/GenBank/DDBJ whole genome shotgun (WGS) entry which is preliminary data.</text>
</comment>
<dbReference type="SMART" id="SM00877">
    <property type="entry name" value="BMC"/>
    <property type="match status" value="1"/>
</dbReference>
<reference evidence="5" key="1">
    <citation type="submission" date="2023-07" db="EMBL/GenBank/DDBJ databases">
        <title>Fictibacillus sp. isolated from freshwater pond.</title>
        <authorList>
            <person name="Kirdat K."/>
            <person name="Bhat A."/>
            <person name="Mourya A."/>
            <person name="Yadav A."/>
        </authorList>
    </citation>
    <scope>NUCLEOTIDE SEQUENCE</scope>
    <source>
        <strain evidence="5">NE201</strain>
    </source>
</reference>
<comment type="subcellular location">
    <subcellularLocation>
        <location evidence="1">Bacterial microcompartment</location>
    </subcellularLocation>
</comment>
<dbReference type="InterPro" id="IPR000249">
    <property type="entry name" value="BMC_dom"/>
</dbReference>
<name>A0ABT8HSW5_9BACL</name>
<evidence type="ECO:0000256" key="1">
    <source>
        <dbReference type="ARBA" id="ARBA00024322"/>
    </source>
</evidence>
<dbReference type="SUPFAM" id="SSF143414">
    <property type="entry name" value="CcmK-like"/>
    <property type="match status" value="1"/>
</dbReference>
<dbReference type="InterPro" id="IPR050575">
    <property type="entry name" value="BMC_shell"/>
</dbReference>
<protein>
    <submittedName>
        <fullName evidence="5">BMC domain-containing protein</fullName>
    </submittedName>
</protein>
<keyword evidence="2" id="KW-1283">Bacterial microcompartment</keyword>
<accession>A0ABT8HSW5</accession>
<dbReference type="PANTHER" id="PTHR33941">
    <property type="entry name" value="PROPANEDIOL UTILIZATION PROTEIN PDUA"/>
    <property type="match status" value="1"/>
</dbReference>
<evidence type="ECO:0000313" key="6">
    <source>
        <dbReference type="Proteomes" id="UP001172721"/>
    </source>
</evidence>
<dbReference type="Gene3D" id="3.30.70.1710">
    <property type="match status" value="1"/>
</dbReference>
<proteinExistence type="inferred from homology"/>
<comment type="similarity">
    <text evidence="3">Belongs to the bacterial microcompartments protein family.</text>
</comment>
<sequence length="108" mass="11014">MGNVHALGMIETVGYCAAVSAADAAVKAADVKIAAIEKVIGVQGALGVTLHLRGDVAAVASAVDAGKKEAERVGKVISAHVIPATHSNVAEKLLSRFKLNGEKETERA</sequence>
<dbReference type="PROSITE" id="PS51930">
    <property type="entry name" value="BMC_2"/>
    <property type="match status" value="1"/>
</dbReference>
<evidence type="ECO:0000313" key="5">
    <source>
        <dbReference type="EMBL" id="MDN4523853.1"/>
    </source>
</evidence>
<organism evidence="5 6">
    <name type="scientific">Fictibacillus fluitans</name>
    <dbReference type="NCBI Taxonomy" id="3058422"/>
    <lineage>
        <taxon>Bacteria</taxon>
        <taxon>Bacillati</taxon>
        <taxon>Bacillota</taxon>
        <taxon>Bacilli</taxon>
        <taxon>Bacillales</taxon>
        <taxon>Fictibacillaceae</taxon>
        <taxon>Fictibacillus</taxon>
    </lineage>
</organism>
<dbReference type="InterPro" id="IPR037233">
    <property type="entry name" value="CcmK-like_sf"/>
</dbReference>
<dbReference type="InterPro" id="IPR044872">
    <property type="entry name" value="CcmK/CsoS1_BMC"/>
</dbReference>
<keyword evidence="6" id="KW-1185">Reference proteome</keyword>
<feature type="domain" description="BMC" evidence="4">
    <location>
        <begin position="6"/>
        <end position="94"/>
    </location>
</feature>
<dbReference type="EMBL" id="JAUHTR010000001">
    <property type="protein sequence ID" value="MDN4523853.1"/>
    <property type="molecule type" value="Genomic_DNA"/>
</dbReference>
<evidence type="ECO:0000256" key="2">
    <source>
        <dbReference type="ARBA" id="ARBA00024446"/>
    </source>
</evidence>